<feature type="transmembrane region" description="Helical" evidence="7">
    <location>
        <begin position="54"/>
        <end position="73"/>
    </location>
</feature>
<evidence type="ECO:0000256" key="6">
    <source>
        <dbReference type="ARBA" id="ARBA00023136"/>
    </source>
</evidence>
<name>A0A1M6MWL4_9CLOT</name>
<evidence type="ECO:0000256" key="1">
    <source>
        <dbReference type="ARBA" id="ARBA00004651"/>
    </source>
</evidence>
<feature type="transmembrane region" description="Helical" evidence="7">
    <location>
        <begin position="6"/>
        <end position="23"/>
    </location>
</feature>
<evidence type="ECO:0000256" key="4">
    <source>
        <dbReference type="ARBA" id="ARBA00022692"/>
    </source>
</evidence>
<keyword evidence="4 7" id="KW-0812">Transmembrane</keyword>
<proteinExistence type="inferred from homology"/>
<evidence type="ECO:0000256" key="7">
    <source>
        <dbReference type="SAM" id="Phobius"/>
    </source>
</evidence>
<keyword evidence="10" id="KW-1185">Reference proteome</keyword>
<keyword evidence="6 7" id="KW-0472">Membrane</keyword>
<feature type="domain" description="YetF C-terminal" evidence="8">
    <location>
        <begin position="78"/>
        <end position="211"/>
    </location>
</feature>
<organism evidence="9 10">
    <name type="scientific">Clostridium cavendishii DSM 21758</name>
    <dbReference type="NCBI Taxonomy" id="1121302"/>
    <lineage>
        <taxon>Bacteria</taxon>
        <taxon>Bacillati</taxon>
        <taxon>Bacillota</taxon>
        <taxon>Clostridia</taxon>
        <taxon>Eubacteriales</taxon>
        <taxon>Clostridiaceae</taxon>
        <taxon>Clostridium</taxon>
    </lineage>
</organism>
<keyword evidence="3" id="KW-1003">Cell membrane</keyword>
<evidence type="ECO:0000259" key="8">
    <source>
        <dbReference type="Pfam" id="PF04239"/>
    </source>
</evidence>
<protein>
    <submittedName>
        <fullName evidence="9">Uncharacterized membrane protein YcaP, DUF421 family</fullName>
    </submittedName>
</protein>
<dbReference type="Pfam" id="PF04239">
    <property type="entry name" value="DUF421"/>
    <property type="match status" value="1"/>
</dbReference>
<dbReference type="EMBL" id="FQZB01000011">
    <property type="protein sequence ID" value="SHJ87824.1"/>
    <property type="molecule type" value="Genomic_DNA"/>
</dbReference>
<evidence type="ECO:0000313" key="9">
    <source>
        <dbReference type="EMBL" id="SHJ87824.1"/>
    </source>
</evidence>
<gene>
    <name evidence="9" type="ORF">SAMN02745163_02788</name>
</gene>
<evidence type="ECO:0000313" key="10">
    <source>
        <dbReference type="Proteomes" id="UP000184310"/>
    </source>
</evidence>
<reference evidence="9 10" key="1">
    <citation type="submission" date="2016-11" db="EMBL/GenBank/DDBJ databases">
        <authorList>
            <person name="Jaros S."/>
            <person name="Januszkiewicz K."/>
            <person name="Wedrychowicz H."/>
        </authorList>
    </citation>
    <scope>NUCLEOTIDE SEQUENCE [LARGE SCALE GENOMIC DNA]</scope>
    <source>
        <strain evidence="9 10">DSM 21758</strain>
    </source>
</reference>
<keyword evidence="5 7" id="KW-1133">Transmembrane helix</keyword>
<dbReference type="PANTHER" id="PTHR34582">
    <property type="entry name" value="UPF0702 TRANSMEMBRANE PROTEIN YCAP"/>
    <property type="match status" value="1"/>
</dbReference>
<evidence type="ECO:0000256" key="3">
    <source>
        <dbReference type="ARBA" id="ARBA00022475"/>
    </source>
</evidence>
<dbReference type="Gene3D" id="3.30.240.20">
    <property type="entry name" value="bsu07140 like domains"/>
    <property type="match status" value="2"/>
</dbReference>
<comment type="subcellular location">
    <subcellularLocation>
        <location evidence="1">Cell membrane</location>
        <topology evidence="1">Multi-pass membrane protein</topology>
    </subcellularLocation>
</comment>
<dbReference type="GO" id="GO:0005886">
    <property type="term" value="C:plasma membrane"/>
    <property type="evidence" value="ECO:0007669"/>
    <property type="project" value="UniProtKB-SubCell"/>
</dbReference>
<comment type="similarity">
    <text evidence="2">Belongs to the UPF0702 family.</text>
</comment>
<dbReference type="OrthoDB" id="1682423at2"/>
<dbReference type="AlphaFoldDB" id="A0A1M6MWL4"/>
<dbReference type="RefSeq" id="WP_072988819.1">
    <property type="nucleotide sequence ID" value="NZ_FQZB01000011.1"/>
</dbReference>
<dbReference type="InterPro" id="IPR007353">
    <property type="entry name" value="DUF421"/>
</dbReference>
<sequence>MFIVLIRTIILYSLVVLVIRLMGKSQIGELQPYELVITIMISDLASLPMQDTRLPLLLGIIPIITLLMVKTILSELQQKSPFIRKLIDGAPCILIKDGKINLKTLKNQRININDIMEELRLNGYFNISDIQYAILENNGQISIIPKIKKQPVSKEDLKIQAQEEQLPILLLLNGKLINKSFQKINKDEAWFDKFLQEEKAPTRNELYIAMLDSNGKLFYQSKNEIENLDEYLT</sequence>
<accession>A0A1M6MWL4</accession>
<dbReference type="PANTHER" id="PTHR34582:SF6">
    <property type="entry name" value="UPF0702 TRANSMEMBRANE PROTEIN YCAP"/>
    <property type="match status" value="1"/>
</dbReference>
<dbReference type="Proteomes" id="UP000184310">
    <property type="component" value="Unassembled WGS sequence"/>
</dbReference>
<dbReference type="InterPro" id="IPR023090">
    <property type="entry name" value="UPF0702_alpha/beta_dom_sf"/>
</dbReference>
<dbReference type="STRING" id="1121302.SAMN02745163_02788"/>
<evidence type="ECO:0000256" key="2">
    <source>
        <dbReference type="ARBA" id="ARBA00006448"/>
    </source>
</evidence>
<evidence type="ECO:0000256" key="5">
    <source>
        <dbReference type="ARBA" id="ARBA00022989"/>
    </source>
</evidence>